<protein>
    <recommendedName>
        <fullName evidence="3">DNA gyrase inhibitor YacG</fullName>
    </recommendedName>
</protein>
<organism evidence="5 6">
    <name type="scientific">Lutimaribacter marinistellae</name>
    <dbReference type="NCBI Taxonomy" id="1820329"/>
    <lineage>
        <taxon>Bacteria</taxon>
        <taxon>Pseudomonadati</taxon>
        <taxon>Pseudomonadota</taxon>
        <taxon>Alphaproteobacteria</taxon>
        <taxon>Rhodobacterales</taxon>
        <taxon>Roseobacteraceae</taxon>
        <taxon>Lutimaribacter</taxon>
    </lineage>
</organism>
<dbReference type="InterPro" id="IPR013088">
    <property type="entry name" value="Znf_NHR/GATA"/>
</dbReference>
<comment type="cofactor">
    <cofactor evidence="3">
        <name>Zn(2+)</name>
        <dbReference type="ChEBI" id="CHEBI:29105"/>
    </cofactor>
    <text evidence="3">Binds 1 zinc ion.</text>
</comment>
<keyword evidence="6" id="KW-1185">Reference proteome</keyword>
<feature type="binding site" evidence="3">
    <location>
        <position position="3"/>
    </location>
    <ligand>
        <name>Zn(2+)</name>
        <dbReference type="ChEBI" id="CHEBI:29105"/>
    </ligand>
</feature>
<evidence type="ECO:0000313" key="6">
    <source>
        <dbReference type="Proteomes" id="UP001595629"/>
    </source>
</evidence>
<dbReference type="SUPFAM" id="SSF57716">
    <property type="entry name" value="Glucocorticoid receptor-like (DNA-binding domain)"/>
    <property type="match status" value="1"/>
</dbReference>
<dbReference type="PANTHER" id="PTHR36150">
    <property type="entry name" value="DNA GYRASE INHIBITOR YACG"/>
    <property type="match status" value="1"/>
</dbReference>
<comment type="caution">
    <text evidence="5">The sequence shown here is derived from an EMBL/GenBank/DDBJ whole genome shotgun (WGS) entry which is preliminary data.</text>
</comment>
<dbReference type="Pfam" id="PF03884">
    <property type="entry name" value="YacG"/>
    <property type="match status" value="1"/>
</dbReference>
<dbReference type="EMBL" id="JBHRXI010000012">
    <property type="protein sequence ID" value="MFC3614757.1"/>
    <property type="molecule type" value="Genomic_DNA"/>
</dbReference>
<comment type="function">
    <text evidence="3">Inhibits all the catalytic activities of DNA gyrase by preventing its interaction with DNA. Acts by binding directly to the C-terminal domain of GyrB, which probably disrupts DNA binding by the gyrase.</text>
</comment>
<dbReference type="Proteomes" id="UP001595629">
    <property type="component" value="Unassembled WGS sequence"/>
</dbReference>
<comment type="similarity">
    <text evidence="3">Belongs to the DNA gyrase inhibitor YacG family.</text>
</comment>
<dbReference type="Gene3D" id="3.30.50.10">
    <property type="entry name" value="Erythroid Transcription Factor GATA-1, subunit A"/>
    <property type="match status" value="1"/>
</dbReference>
<dbReference type="HAMAP" id="MF_00649">
    <property type="entry name" value="DNA_gyrase_inhibitor_YacG"/>
    <property type="match status" value="1"/>
</dbReference>
<keyword evidence="2 3" id="KW-0862">Zinc</keyword>
<accession>A0ABV7TGM6</accession>
<evidence type="ECO:0000256" key="3">
    <source>
        <dbReference type="HAMAP-Rule" id="MF_00649"/>
    </source>
</evidence>
<feature type="binding site" evidence="3">
    <location>
        <position position="6"/>
    </location>
    <ligand>
        <name>Zn(2+)</name>
        <dbReference type="ChEBI" id="CHEBI:29105"/>
    </ligand>
</feature>
<dbReference type="PANTHER" id="PTHR36150:SF1">
    <property type="entry name" value="DNA GYRASE INHIBITOR YACG"/>
    <property type="match status" value="1"/>
</dbReference>
<proteinExistence type="inferred from homology"/>
<name>A0ABV7TGM6_9RHOB</name>
<dbReference type="InterPro" id="IPR005584">
    <property type="entry name" value="DNA_gyrase_inhibitor_YacG"/>
</dbReference>
<comment type="subunit">
    <text evidence="3">Interacts with GyrB.</text>
</comment>
<dbReference type="RefSeq" id="WP_386736028.1">
    <property type="nucleotide sequence ID" value="NZ_JBHRXI010000012.1"/>
</dbReference>
<feature type="binding site" evidence="3">
    <location>
        <position position="22"/>
    </location>
    <ligand>
        <name>Zn(2+)</name>
        <dbReference type="ChEBI" id="CHEBI:29105"/>
    </ligand>
</feature>
<evidence type="ECO:0000256" key="1">
    <source>
        <dbReference type="ARBA" id="ARBA00022723"/>
    </source>
</evidence>
<feature type="region of interest" description="Disordered" evidence="4">
    <location>
        <begin position="37"/>
        <end position="60"/>
    </location>
</feature>
<keyword evidence="1 3" id="KW-0479">Metal-binding</keyword>
<feature type="binding site" evidence="3">
    <location>
        <position position="18"/>
    </location>
    <ligand>
        <name>Zn(2+)</name>
        <dbReference type="ChEBI" id="CHEBI:29105"/>
    </ligand>
</feature>
<gene>
    <name evidence="3" type="primary">yacG</name>
    <name evidence="5" type="ORF">ACFORG_13365</name>
</gene>
<evidence type="ECO:0000256" key="4">
    <source>
        <dbReference type="SAM" id="MobiDB-lite"/>
    </source>
</evidence>
<evidence type="ECO:0000313" key="5">
    <source>
        <dbReference type="EMBL" id="MFC3614757.1"/>
    </source>
</evidence>
<sequence>MNCPICGDETCRAFRPFCSKRCADIDLARWLKGSYSLPSEEVPDEGDLGLGDEQNPPRTH</sequence>
<reference evidence="6" key="1">
    <citation type="journal article" date="2019" name="Int. J. Syst. Evol. Microbiol.">
        <title>The Global Catalogue of Microorganisms (GCM) 10K type strain sequencing project: providing services to taxonomists for standard genome sequencing and annotation.</title>
        <authorList>
            <consortium name="The Broad Institute Genomics Platform"/>
            <consortium name="The Broad Institute Genome Sequencing Center for Infectious Disease"/>
            <person name="Wu L."/>
            <person name="Ma J."/>
        </authorList>
    </citation>
    <scope>NUCLEOTIDE SEQUENCE [LARGE SCALE GENOMIC DNA]</scope>
    <source>
        <strain evidence="6">KCTC 42911</strain>
    </source>
</reference>
<evidence type="ECO:0000256" key="2">
    <source>
        <dbReference type="ARBA" id="ARBA00022833"/>
    </source>
</evidence>